<dbReference type="GO" id="GO:0046914">
    <property type="term" value="F:transition metal ion binding"/>
    <property type="evidence" value="ECO:0007669"/>
    <property type="project" value="InterPro"/>
</dbReference>
<accession>G7ZCW0</accession>
<evidence type="ECO:0000256" key="1">
    <source>
        <dbReference type="ARBA" id="ARBA00023004"/>
    </source>
</evidence>
<dbReference type="Pfam" id="PF04023">
    <property type="entry name" value="FeoA"/>
    <property type="match status" value="1"/>
</dbReference>
<dbReference type="KEGG" id="ali:AZOLI_p20553"/>
<keyword evidence="4" id="KW-0614">Plasmid</keyword>
<sequence length="125" mass="12745">MTAPVSAPNSGPASAALSSPVARMTPGPAPGTSSDPPPAVDGCRLGALRKGQRAVVTGLDESAVATPLPPGELERRMIEMGLIEGARVEILHEGFPGSDPLAVRIDDHTLALRRAEAHAVLVTLG</sequence>
<dbReference type="InterPro" id="IPR008988">
    <property type="entry name" value="Transcriptional_repressor_C"/>
</dbReference>
<dbReference type="InterPro" id="IPR007167">
    <property type="entry name" value="Fe-transptr_FeoA-like"/>
</dbReference>
<evidence type="ECO:0000313" key="5">
    <source>
        <dbReference type="Proteomes" id="UP000005667"/>
    </source>
</evidence>
<dbReference type="PANTHER" id="PTHR42954">
    <property type="entry name" value="FE(2+) TRANSPORT PROTEIN A"/>
    <property type="match status" value="1"/>
</dbReference>
<feature type="region of interest" description="Disordered" evidence="2">
    <location>
        <begin position="1"/>
        <end position="42"/>
    </location>
</feature>
<dbReference type="EMBL" id="FQ311870">
    <property type="protein sequence ID" value="CBS89673.1"/>
    <property type="molecule type" value="Genomic_DNA"/>
</dbReference>
<dbReference type="RefSeq" id="WP_014189088.1">
    <property type="nucleotide sequence ID" value="NC_016586.1"/>
</dbReference>
<gene>
    <name evidence="4" type="ordered locus">AZOLI_p20553</name>
</gene>
<protein>
    <submittedName>
        <fullName evidence="4">Ferrous iron transporter, FeoA subunit</fullName>
    </submittedName>
</protein>
<dbReference type="SMART" id="SM00899">
    <property type="entry name" value="FeoA"/>
    <property type="match status" value="1"/>
</dbReference>
<evidence type="ECO:0000259" key="3">
    <source>
        <dbReference type="SMART" id="SM00899"/>
    </source>
</evidence>
<dbReference type="OrthoDB" id="7173531at2"/>
<reference evidence="5" key="1">
    <citation type="journal article" date="2011" name="PLoS Genet.">
        <title>Azospirillum genomes reveal transition of bacteria from aquatic to terrestrial environments.</title>
        <authorList>
            <person name="Wisniewski-Dye F."/>
            <person name="Borziak K."/>
            <person name="Khalsa-Moyers G."/>
            <person name="Alexandre G."/>
            <person name="Sukharnikov L.O."/>
            <person name="Wuichet K."/>
            <person name="Hurst G.B."/>
            <person name="McDonald W.H."/>
            <person name="Robertson J.S."/>
            <person name="Barbe V."/>
            <person name="Calteau A."/>
            <person name="Rouy Z."/>
            <person name="Mangenot S."/>
            <person name="Prigent-Combaret C."/>
            <person name="Normand P."/>
            <person name="Boyer M."/>
            <person name="Siguier P."/>
            <person name="Dessaux Y."/>
            <person name="Elmerich C."/>
            <person name="Condemine G."/>
            <person name="Krishnen G."/>
            <person name="Kennedy I."/>
            <person name="Paterson A.H."/>
            <person name="Gonzalez V."/>
            <person name="Mavingui P."/>
            <person name="Zhulin I.B."/>
        </authorList>
    </citation>
    <scope>NUCLEOTIDE SEQUENCE [LARGE SCALE GENOMIC DNA]</scope>
    <source>
        <strain evidence="5">4B</strain>
    </source>
</reference>
<name>G7ZCW0_AZOL4</name>
<dbReference type="HOGENOM" id="CLU_1988064_0_0_5"/>
<geneLocation type="plasmid" evidence="4 5">
    <name>AZO_p2</name>
</geneLocation>
<organism evidence="4 5">
    <name type="scientific">Azospirillum lipoferum (strain 4B)</name>
    <dbReference type="NCBI Taxonomy" id="862719"/>
    <lineage>
        <taxon>Bacteria</taxon>
        <taxon>Pseudomonadati</taxon>
        <taxon>Pseudomonadota</taxon>
        <taxon>Alphaproteobacteria</taxon>
        <taxon>Rhodospirillales</taxon>
        <taxon>Azospirillaceae</taxon>
        <taxon>Azospirillum</taxon>
    </lineage>
</organism>
<feature type="domain" description="Ferrous iron transporter FeoA-like" evidence="3">
    <location>
        <begin position="43"/>
        <end position="124"/>
    </location>
</feature>
<dbReference type="AlphaFoldDB" id="G7ZCW0"/>
<evidence type="ECO:0000256" key="2">
    <source>
        <dbReference type="SAM" id="MobiDB-lite"/>
    </source>
</evidence>
<dbReference type="PANTHER" id="PTHR42954:SF2">
    <property type="entry name" value="FE(2+) TRANSPORT PROTEIN A"/>
    <property type="match status" value="1"/>
</dbReference>
<keyword evidence="1" id="KW-0408">Iron</keyword>
<dbReference type="SUPFAM" id="SSF50037">
    <property type="entry name" value="C-terminal domain of transcriptional repressors"/>
    <property type="match status" value="1"/>
</dbReference>
<dbReference type="Gene3D" id="2.30.30.90">
    <property type="match status" value="1"/>
</dbReference>
<dbReference type="InterPro" id="IPR052713">
    <property type="entry name" value="FeoA"/>
</dbReference>
<dbReference type="InterPro" id="IPR038157">
    <property type="entry name" value="FeoA_core_dom"/>
</dbReference>
<evidence type="ECO:0000313" key="4">
    <source>
        <dbReference type="EMBL" id="CBS89673.1"/>
    </source>
</evidence>
<dbReference type="Proteomes" id="UP000005667">
    <property type="component" value="Plasmid AZO_p2"/>
</dbReference>
<proteinExistence type="predicted"/>
<keyword evidence="5" id="KW-1185">Reference proteome</keyword>